<dbReference type="RefSeq" id="WP_120335722.1">
    <property type="nucleotide sequence ID" value="NZ_CP070350.1"/>
</dbReference>
<dbReference type="Proteomes" id="UP000286402">
    <property type="component" value="Unassembled WGS sequence"/>
</dbReference>
<dbReference type="PANTHER" id="PTHR43312">
    <property type="entry name" value="D-THREO-ALDOSE 1-DEHYDROGENASE"/>
    <property type="match status" value="1"/>
</dbReference>
<gene>
    <name evidence="2" type="ORF">BCY89_14835</name>
</gene>
<comment type="caution">
    <text evidence="2">The sequence shown here is derived from an EMBL/GenBank/DDBJ whole genome shotgun (WGS) entry which is preliminary data.</text>
</comment>
<evidence type="ECO:0000313" key="2">
    <source>
        <dbReference type="EMBL" id="RKF32452.1"/>
    </source>
</evidence>
<dbReference type="SUPFAM" id="SSF51430">
    <property type="entry name" value="NAD(P)-linked oxidoreductase"/>
    <property type="match status" value="1"/>
</dbReference>
<dbReference type="PRINTS" id="PR00069">
    <property type="entry name" value="ALDKETRDTASE"/>
</dbReference>
<proteinExistence type="predicted"/>
<organism evidence="2 3">
    <name type="scientific">Sphingobacterium siyangense</name>
    <dbReference type="NCBI Taxonomy" id="459529"/>
    <lineage>
        <taxon>Bacteria</taxon>
        <taxon>Pseudomonadati</taxon>
        <taxon>Bacteroidota</taxon>
        <taxon>Sphingobacteriia</taxon>
        <taxon>Sphingobacteriales</taxon>
        <taxon>Sphingobacteriaceae</taxon>
        <taxon>Sphingobacterium</taxon>
    </lineage>
</organism>
<dbReference type="InterPro" id="IPR023210">
    <property type="entry name" value="NADP_OxRdtase_dom"/>
</dbReference>
<evidence type="ECO:0000259" key="1">
    <source>
        <dbReference type="Pfam" id="PF00248"/>
    </source>
</evidence>
<keyword evidence="3" id="KW-1185">Reference proteome</keyword>
<accession>A0A420FHQ9</accession>
<dbReference type="InterPro" id="IPR020471">
    <property type="entry name" value="AKR"/>
</dbReference>
<dbReference type="GO" id="GO:0016491">
    <property type="term" value="F:oxidoreductase activity"/>
    <property type="evidence" value="ECO:0007669"/>
    <property type="project" value="InterPro"/>
</dbReference>
<dbReference type="AlphaFoldDB" id="A0A420FHQ9"/>
<name>A0A420FHQ9_9SPHI</name>
<dbReference type="InterPro" id="IPR036812">
    <property type="entry name" value="NAD(P)_OxRdtase_dom_sf"/>
</dbReference>
<dbReference type="InterPro" id="IPR053135">
    <property type="entry name" value="AKR2_Oxidoreductase"/>
</dbReference>
<dbReference type="Pfam" id="PF00248">
    <property type="entry name" value="Aldo_ket_red"/>
    <property type="match status" value="1"/>
</dbReference>
<dbReference type="CDD" id="cd19097">
    <property type="entry name" value="AKR_unchar"/>
    <property type="match status" value="1"/>
</dbReference>
<feature type="domain" description="NADP-dependent oxidoreductase" evidence="1">
    <location>
        <begin position="4"/>
        <end position="275"/>
    </location>
</feature>
<sequence>MLNKLILGTVQLGLPYGINNVHGQISLDNSLTLLEEAFKSGITFLDTAEAYGNAHEIIGLFHRRNASARFNILTKLPHEFAEQIDDKVERYLNDLQVDSLYGFSFHSFDSYKGKIKDVCRQLRKLKEKGHINKIGVSVYTNEEAIKSIEDPLIDFIQMPYNLFDNCHLRNEVLEKASNSNKEIHTRSCFLQGLFFMSPESENPVARSLKEELSLINDIAERYGISIQDLALHYAFENRKINSILIGVDNWEQLLQNIVSLQRSVPKEALMEVERIKIKDIDLINPTLWNKLT</sequence>
<dbReference type="PANTHER" id="PTHR43312:SF1">
    <property type="entry name" value="NADP-DEPENDENT OXIDOREDUCTASE DOMAIN-CONTAINING PROTEIN"/>
    <property type="match status" value="1"/>
</dbReference>
<protein>
    <recommendedName>
        <fullName evidence="1">NADP-dependent oxidoreductase domain-containing protein</fullName>
    </recommendedName>
</protein>
<evidence type="ECO:0000313" key="3">
    <source>
        <dbReference type="Proteomes" id="UP000286402"/>
    </source>
</evidence>
<dbReference type="Gene3D" id="3.20.20.100">
    <property type="entry name" value="NADP-dependent oxidoreductase domain"/>
    <property type="match status" value="1"/>
</dbReference>
<reference evidence="2 3" key="1">
    <citation type="submission" date="2016-07" db="EMBL/GenBank/DDBJ databases">
        <title>Genome analysis of Sphingobacterium siyangense T12B17.</title>
        <authorList>
            <person name="Xu D."/>
            <person name="Su Y."/>
            <person name="Zheng S."/>
        </authorList>
    </citation>
    <scope>NUCLEOTIDE SEQUENCE [LARGE SCALE GENOMIC DNA]</scope>
    <source>
        <strain evidence="2 3">T12B17</strain>
    </source>
</reference>
<dbReference type="EMBL" id="MCAQ01000027">
    <property type="protein sequence ID" value="RKF32452.1"/>
    <property type="molecule type" value="Genomic_DNA"/>
</dbReference>